<organism evidence="1">
    <name type="scientific">Oryza nivara</name>
    <name type="common">Indian wild rice</name>
    <name type="synonym">Oryza sativa f. spontanea</name>
    <dbReference type="NCBI Taxonomy" id="4536"/>
    <lineage>
        <taxon>Eukaryota</taxon>
        <taxon>Viridiplantae</taxon>
        <taxon>Streptophyta</taxon>
        <taxon>Embryophyta</taxon>
        <taxon>Tracheophyta</taxon>
        <taxon>Spermatophyta</taxon>
        <taxon>Magnoliopsida</taxon>
        <taxon>Liliopsida</taxon>
        <taxon>Poales</taxon>
        <taxon>Poaceae</taxon>
        <taxon>BOP clade</taxon>
        <taxon>Oryzoideae</taxon>
        <taxon>Oryzeae</taxon>
        <taxon>Oryzinae</taxon>
        <taxon>Oryza</taxon>
    </lineage>
</organism>
<protein>
    <submittedName>
        <fullName evidence="1">Uncharacterized protein</fullName>
    </submittedName>
</protein>
<evidence type="ECO:0000313" key="2">
    <source>
        <dbReference type="Proteomes" id="UP000006591"/>
    </source>
</evidence>
<dbReference type="InterPro" id="IPR009003">
    <property type="entry name" value="Peptidase_S1_PA"/>
</dbReference>
<dbReference type="STRING" id="4536.A0A0E0ITI4"/>
<dbReference type="eggNOG" id="KOG0017">
    <property type="taxonomic scope" value="Eukaryota"/>
</dbReference>
<dbReference type="PANTHER" id="PTHR18868">
    <property type="entry name" value="OS07G0665300 PROTEIN-RELATED"/>
    <property type="match status" value="1"/>
</dbReference>
<proteinExistence type="predicted"/>
<dbReference type="AlphaFoldDB" id="A0A0E0ITI4"/>
<dbReference type="HOGENOM" id="CLU_022970_3_0_1"/>
<reference evidence="1" key="1">
    <citation type="submission" date="2015-04" db="UniProtKB">
        <authorList>
            <consortium name="EnsemblPlants"/>
        </authorList>
    </citation>
    <scope>IDENTIFICATION</scope>
    <source>
        <strain evidence="1">SL10</strain>
    </source>
</reference>
<evidence type="ECO:0000313" key="1">
    <source>
        <dbReference type="EnsemblPlants" id="ONIVA10G13250.1"/>
    </source>
</evidence>
<dbReference type="Proteomes" id="UP000006591">
    <property type="component" value="Chromosome 10"/>
</dbReference>
<keyword evidence="2" id="KW-1185">Reference proteome</keyword>
<sequence>MRRRATAKLGDGGNNGEWRLEVDGGSGARVRVGEQLPVVFGAREPAAENRLRKVQVFSVDRRRTAKTLRNRGHIDCTRGVSREQRAINRRKKLESSSGYVKSRKRLLKVYVEYQKRLKALDAFEKNQCAIEEERFGEGLCDREVSTIAFEEESFGHIVEPSQQTYQTSASDDLDLSDIVVSLALFDGDKMLFACSGIPVPSRRSREELTSFVTSANLARAFNEHRNRDDNLTVAVRLPDNTTTDGFLGLYDHDIVIVTCLGLEEVSPIDFNGTPACPDGSPLLAAGRAFKSVNLMAMSGSVHSGNTWVPDSQDISKAVLGGPLLGKDNIFLGMNFSIYDDDDRTVKYAFLPMELLHERLKHFGILDPKRLHFRGYSLPKGFMKTIYRLKSFGYPMPPPLVLELNGELLNQFEDCFEYPYVDPAIGCRERVWKHLRKEVVTDISRRVVSLASFNGLVRSFACTGLIINWHGSKALRPVILTSASLISHNEDKIDSNLKIEVFLPPNQRGSGILEFYSLNYNIAIVSLKRNFNTVRPENIFSGTVEMPSEKVVATERDVTLGPLMATIGKVIQHGKNNCKLDCKDLKAGIEGPLIKFDGSFVGMNFYDGSRVTPFLPKDKIVKVLSTVNDLPSESGHNHPMPIDFDDGTKKNSLDYYIQQSTYMGNIILDGRWPVPEPYWYHGSLDVDMHYIPKLIGRVL</sequence>
<reference evidence="1" key="2">
    <citation type="submission" date="2018-04" db="EMBL/GenBank/DDBJ databases">
        <title>OnivRS2 (Oryza nivara Reference Sequence Version 2).</title>
        <authorList>
            <person name="Zhang J."/>
            <person name="Kudrna D."/>
            <person name="Lee S."/>
            <person name="Talag J."/>
            <person name="Rajasekar S."/>
            <person name="Welchert J."/>
            <person name="Hsing Y.-I."/>
            <person name="Wing R.A."/>
        </authorList>
    </citation>
    <scope>NUCLEOTIDE SEQUENCE [LARGE SCALE GENOMIC DNA]</scope>
</reference>
<name>A0A0E0ITI4_ORYNI</name>
<dbReference type="SUPFAM" id="SSF50494">
    <property type="entry name" value="Trypsin-like serine proteases"/>
    <property type="match status" value="2"/>
</dbReference>
<dbReference type="OMA" id="GHIDCTR"/>
<dbReference type="PANTHER" id="PTHR18868:SF28">
    <property type="entry name" value="PEPTIDASE S1 DOMAIN-CONTAINING PROTEIN"/>
    <property type="match status" value="1"/>
</dbReference>
<dbReference type="EnsemblPlants" id="ONIVA10G13250.1">
    <property type="protein sequence ID" value="ONIVA10G13250.1"/>
    <property type="gene ID" value="ONIVA10G13250"/>
</dbReference>
<accession>A0A0E0ITI4</accession>
<dbReference type="Gramene" id="ONIVA10G13250.1">
    <property type="protein sequence ID" value="ONIVA10G13250.1"/>
    <property type="gene ID" value="ONIVA10G13250"/>
</dbReference>